<dbReference type="OrthoDB" id="19830at2759"/>
<name>A0A7R8WN59_9CRUS</name>
<dbReference type="AlphaFoldDB" id="A0A7R8WN59"/>
<dbReference type="Pfam" id="PF01833">
    <property type="entry name" value="TIG"/>
    <property type="match status" value="1"/>
</dbReference>
<evidence type="ECO:0000313" key="2">
    <source>
        <dbReference type="EMBL" id="CAD7231677.1"/>
    </source>
</evidence>
<dbReference type="InterPro" id="IPR014756">
    <property type="entry name" value="Ig_E-set"/>
</dbReference>
<accession>A0A7R8WN59</accession>
<dbReference type="CDD" id="cd00603">
    <property type="entry name" value="IPT_PCSR"/>
    <property type="match status" value="1"/>
</dbReference>
<feature type="domain" description="IPT/TIG" evidence="1">
    <location>
        <begin position="35"/>
        <end position="114"/>
    </location>
</feature>
<dbReference type="InterPro" id="IPR002909">
    <property type="entry name" value="IPT_dom"/>
</dbReference>
<gene>
    <name evidence="2" type="ORF">CTOB1V02_LOCUS9522</name>
</gene>
<dbReference type="EMBL" id="OB663767">
    <property type="protein sequence ID" value="CAD7231677.1"/>
    <property type="molecule type" value="Genomic_DNA"/>
</dbReference>
<sequence length="396" mass="44639">MEDFLNYIKVSQDVTQRQLQRPPVKPGAHLGPQHPIIVSISPRHGTPGTPLLISGKFFGARKADILEVMVLGVSVMDSLQWISPETLRVTVGPLGGKGRVEITLINGKTGRSNVYFECRTPPVGYTEESSTWVEEPGWLSGKVDILKRAWFEPYLPYQRDIPAARIQRLLQYFPARATADITRPEFEPLYWLAAHAQNASIDDLKMILNHLNALTAPGMEHETQRKFLKDHIASVMNRFSYMEEVQMMMQELKKSSDTPRFTVWLDYLSEDTLDLLDILTIVGSNIADLPTTGLDPDTQSARFAHIREAKISQIERGKVLGIRTDVKKVEERLFGIAISELDREIEQEQLDEKRSSDALVVEGKMALESNALLNHPLWLARVEGVRNSLQGVHKGP</sequence>
<dbReference type="InterPro" id="IPR013783">
    <property type="entry name" value="Ig-like_fold"/>
</dbReference>
<reference evidence="2" key="1">
    <citation type="submission" date="2020-11" db="EMBL/GenBank/DDBJ databases">
        <authorList>
            <person name="Tran Van P."/>
        </authorList>
    </citation>
    <scope>NUCLEOTIDE SEQUENCE</scope>
</reference>
<protein>
    <recommendedName>
        <fullName evidence="1">IPT/TIG domain-containing protein</fullName>
    </recommendedName>
</protein>
<evidence type="ECO:0000259" key="1">
    <source>
        <dbReference type="Pfam" id="PF01833"/>
    </source>
</evidence>
<organism evidence="2">
    <name type="scientific">Cyprideis torosa</name>
    <dbReference type="NCBI Taxonomy" id="163714"/>
    <lineage>
        <taxon>Eukaryota</taxon>
        <taxon>Metazoa</taxon>
        <taxon>Ecdysozoa</taxon>
        <taxon>Arthropoda</taxon>
        <taxon>Crustacea</taxon>
        <taxon>Oligostraca</taxon>
        <taxon>Ostracoda</taxon>
        <taxon>Podocopa</taxon>
        <taxon>Podocopida</taxon>
        <taxon>Cytherocopina</taxon>
        <taxon>Cytheroidea</taxon>
        <taxon>Cytherideidae</taxon>
        <taxon>Cyprideis</taxon>
    </lineage>
</organism>
<proteinExistence type="predicted"/>
<dbReference type="Gene3D" id="2.60.40.10">
    <property type="entry name" value="Immunoglobulins"/>
    <property type="match status" value="1"/>
</dbReference>
<dbReference type="SUPFAM" id="SSF81296">
    <property type="entry name" value="E set domains"/>
    <property type="match status" value="1"/>
</dbReference>